<proteinExistence type="predicted"/>
<feature type="region of interest" description="Disordered" evidence="1">
    <location>
        <begin position="58"/>
        <end position="99"/>
    </location>
</feature>
<dbReference type="EMBL" id="JAIWYP010000012">
    <property type="protein sequence ID" value="KAH3730610.1"/>
    <property type="molecule type" value="Genomic_DNA"/>
</dbReference>
<gene>
    <name evidence="2" type="ORF">DPMN_056600</name>
</gene>
<reference evidence="2" key="1">
    <citation type="journal article" date="2019" name="bioRxiv">
        <title>The Genome of the Zebra Mussel, Dreissena polymorpha: A Resource for Invasive Species Research.</title>
        <authorList>
            <person name="McCartney M.A."/>
            <person name="Auch B."/>
            <person name="Kono T."/>
            <person name="Mallez S."/>
            <person name="Zhang Y."/>
            <person name="Obille A."/>
            <person name="Becker A."/>
            <person name="Abrahante J.E."/>
            <person name="Garbe J."/>
            <person name="Badalamenti J.P."/>
            <person name="Herman A."/>
            <person name="Mangelson H."/>
            <person name="Liachko I."/>
            <person name="Sullivan S."/>
            <person name="Sone E.D."/>
            <person name="Koren S."/>
            <person name="Silverstein K.A.T."/>
            <person name="Beckman K.B."/>
            <person name="Gohl D.M."/>
        </authorList>
    </citation>
    <scope>NUCLEOTIDE SEQUENCE</scope>
    <source>
        <strain evidence="2">Duluth1</strain>
        <tissue evidence="2">Whole animal</tissue>
    </source>
</reference>
<evidence type="ECO:0000313" key="3">
    <source>
        <dbReference type="Proteomes" id="UP000828390"/>
    </source>
</evidence>
<dbReference type="Proteomes" id="UP000828390">
    <property type="component" value="Unassembled WGS sequence"/>
</dbReference>
<dbReference type="AlphaFoldDB" id="A0A9D4CUU5"/>
<reference evidence="2" key="2">
    <citation type="submission" date="2020-11" db="EMBL/GenBank/DDBJ databases">
        <authorList>
            <person name="McCartney M.A."/>
            <person name="Auch B."/>
            <person name="Kono T."/>
            <person name="Mallez S."/>
            <person name="Becker A."/>
            <person name="Gohl D.M."/>
            <person name="Silverstein K.A.T."/>
            <person name="Koren S."/>
            <person name="Bechman K.B."/>
            <person name="Herman A."/>
            <person name="Abrahante J.E."/>
            <person name="Garbe J."/>
        </authorList>
    </citation>
    <scope>NUCLEOTIDE SEQUENCE</scope>
    <source>
        <strain evidence="2">Duluth1</strain>
        <tissue evidence="2">Whole animal</tissue>
    </source>
</reference>
<evidence type="ECO:0000256" key="1">
    <source>
        <dbReference type="SAM" id="MobiDB-lite"/>
    </source>
</evidence>
<comment type="caution">
    <text evidence="2">The sequence shown here is derived from an EMBL/GenBank/DDBJ whole genome shotgun (WGS) entry which is preliminary data.</text>
</comment>
<keyword evidence="3" id="KW-1185">Reference proteome</keyword>
<accession>A0A9D4CUU5</accession>
<evidence type="ECO:0000313" key="2">
    <source>
        <dbReference type="EMBL" id="KAH3730610.1"/>
    </source>
</evidence>
<organism evidence="2 3">
    <name type="scientific">Dreissena polymorpha</name>
    <name type="common">Zebra mussel</name>
    <name type="synonym">Mytilus polymorpha</name>
    <dbReference type="NCBI Taxonomy" id="45954"/>
    <lineage>
        <taxon>Eukaryota</taxon>
        <taxon>Metazoa</taxon>
        <taxon>Spiralia</taxon>
        <taxon>Lophotrochozoa</taxon>
        <taxon>Mollusca</taxon>
        <taxon>Bivalvia</taxon>
        <taxon>Autobranchia</taxon>
        <taxon>Heteroconchia</taxon>
        <taxon>Euheterodonta</taxon>
        <taxon>Imparidentia</taxon>
        <taxon>Neoheterodontei</taxon>
        <taxon>Myida</taxon>
        <taxon>Dreissenoidea</taxon>
        <taxon>Dreissenidae</taxon>
        <taxon>Dreissena</taxon>
    </lineage>
</organism>
<sequence length="99" mass="11174">MARTRRDRQQKIEPSGIREIRFLIHSINTAKTHFDFASFESIRTKYVYIHRQTDRQTDGWADGRVGRRTGGRAGGRAGGWADGRADSGGWAGRQAGREI</sequence>
<name>A0A9D4CUU5_DREPO</name>
<feature type="compositionally biased region" description="Gly residues" evidence="1">
    <location>
        <begin position="71"/>
        <end position="81"/>
    </location>
</feature>
<protein>
    <submittedName>
        <fullName evidence="2">Uncharacterized protein</fullName>
    </submittedName>
</protein>